<keyword evidence="21" id="KW-1185">Reference proteome</keyword>
<dbReference type="InterPro" id="IPR050445">
    <property type="entry name" value="Bact_polysacc_biosynth/exp"/>
</dbReference>
<evidence type="ECO:0000256" key="9">
    <source>
        <dbReference type="ARBA" id="ARBA00022741"/>
    </source>
</evidence>
<dbReference type="InterPro" id="IPR003856">
    <property type="entry name" value="LPS_length_determ_N"/>
</dbReference>
<evidence type="ECO:0000256" key="10">
    <source>
        <dbReference type="ARBA" id="ARBA00022777"/>
    </source>
</evidence>
<dbReference type="STRING" id="516051.VC82_2519"/>
<evidence type="ECO:0000313" key="20">
    <source>
        <dbReference type="EMBL" id="AKA36091.1"/>
    </source>
</evidence>
<organism evidence="20 21">
    <name type="scientific">Flagellimonas lutaonensis</name>
    <dbReference type="NCBI Taxonomy" id="516051"/>
    <lineage>
        <taxon>Bacteria</taxon>
        <taxon>Pseudomonadati</taxon>
        <taxon>Bacteroidota</taxon>
        <taxon>Flavobacteriia</taxon>
        <taxon>Flavobacteriales</taxon>
        <taxon>Flavobacteriaceae</taxon>
        <taxon>Flagellimonas</taxon>
    </lineage>
</organism>
<keyword evidence="11" id="KW-0067">ATP-binding</keyword>
<keyword evidence="5" id="KW-1003">Cell membrane</keyword>
<evidence type="ECO:0000256" key="4">
    <source>
        <dbReference type="ARBA" id="ARBA00011903"/>
    </source>
</evidence>
<comment type="similarity">
    <text evidence="2">Belongs to the CpsD/CapB family.</text>
</comment>
<dbReference type="Gene3D" id="3.40.50.300">
    <property type="entry name" value="P-loop containing nucleotide triphosphate hydrolases"/>
    <property type="match status" value="1"/>
</dbReference>
<dbReference type="KEGG" id="mlt:VC82_2519"/>
<keyword evidence="12 16" id="KW-1133">Transmembrane helix</keyword>
<accession>A0A0D5YW10</accession>
<evidence type="ECO:0000256" key="13">
    <source>
        <dbReference type="ARBA" id="ARBA00023136"/>
    </source>
</evidence>
<evidence type="ECO:0000256" key="7">
    <source>
        <dbReference type="ARBA" id="ARBA00022679"/>
    </source>
</evidence>
<dbReference type="Pfam" id="PF13807">
    <property type="entry name" value="GNVR"/>
    <property type="match status" value="1"/>
</dbReference>
<dbReference type="InterPro" id="IPR032807">
    <property type="entry name" value="GNVR"/>
</dbReference>
<dbReference type="Pfam" id="PF02706">
    <property type="entry name" value="Wzz"/>
    <property type="match status" value="1"/>
</dbReference>
<dbReference type="EMBL" id="CP011071">
    <property type="protein sequence ID" value="AKA36091.1"/>
    <property type="molecule type" value="Genomic_DNA"/>
</dbReference>
<evidence type="ECO:0000256" key="8">
    <source>
        <dbReference type="ARBA" id="ARBA00022692"/>
    </source>
</evidence>
<dbReference type="CDD" id="cd05387">
    <property type="entry name" value="BY-kinase"/>
    <property type="match status" value="1"/>
</dbReference>
<feature type="domain" description="Tyrosine-protein kinase G-rich" evidence="19">
    <location>
        <begin position="431"/>
        <end position="503"/>
    </location>
</feature>
<name>A0A0D5YW10_9FLAO</name>
<sequence length="787" mass="87925">MGDDIDLKELIRTYTKHWKWFAVSVVFAITAAYLYIKYTTPLYVAEAKIKILEDESSSGGIDLFKELNIFSGSKNKVEDEIEIINSRSNMIEVVKKLGLNTQVFALGDIRDTELYSPPPIQINFIMADSLLSKADFTFYITPTSKTAFRYGEGNDTPPKGYSFGQNVKTPYGDIVVTPNLDTFERYIGQDFMVQLSPVGDMAQYYVDQINIGAADEFSNIVYISLQDPIKKKAKDIIDELIKTYNANAIKDKKEIADRTAEFINERIADISSSLTSVDQTAEDFKTQKGVTDIASEANVNLNIGAATRQELARAQTELQMAESMRDIVAKQEGFEVLPSNIGLSDPTIANATEQYNQLVQQRKRLLESSNEKNPVIQNLDKQLSSLKQTMEASLSGTVNNLGLQVNTLSGQQAIIQSKIYSAPRNERALRDITRQQQTTESLYLYLLQKREEAQIAVASTSPKCKVIDAAHNPTEFPVSPKRAFVYMASFILGLLIPFSVIYVNNLIDNKVHNMNGLEKMVNGVPILGEIPKLSKKEQKLIAKDDRSVLAEALRIIRTNLDYLIKTRQSKGEGKNNVVFITSSVSGEGKTFISSNLAMILASTNKKVLLIGADIRNPKIYSFFRGGQIDKLSGPKRGKDAGLTEYILDENLGIRDITNTMLVYENDIDVIYSGRIPPNPAELLLSPRIKSLLSEASEKYDYVLVDTAPLMVVTDTLLISEYADHLIYVTRADVTEENAVEYPIKLQEEGKIKGLCFVVNDVKISELGYGGKYGYGYGRTTKKWWKFG</sequence>
<dbReference type="RefSeq" id="WP_045802671.1">
    <property type="nucleotide sequence ID" value="NZ_CP011071.1"/>
</dbReference>
<comment type="subcellular location">
    <subcellularLocation>
        <location evidence="1">Cell inner membrane</location>
        <topology evidence="1">Multi-pass membrane protein</topology>
    </subcellularLocation>
</comment>
<keyword evidence="10 20" id="KW-0418">Kinase</keyword>
<evidence type="ECO:0000256" key="6">
    <source>
        <dbReference type="ARBA" id="ARBA00022519"/>
    </source>
</evidence>
<reference evidence="20 21" key="1">
    <citation type="submission" date="2015-03" db="EMBL/GenBank/DDBJ databases">
        <title>Complete genome sequence of Muricauda lutaonensis CC-HSB-11T, isolated from a coastal hot spring.</title>
        <authorList>
            <person name="Kim K.M."/>
        </authorList>
    </citation>
    <scope>NUCLEOTIDE SEQUENCE [LARGE SCALE GENOMIC DNA]</scope>
    <source>
        <strain evidence="20 21">CC-HSB-11</strain>
    </source>
</reference>
<keyword evidence="13 16" id="KW-0472">Membrane</keyword>
<dbReference type="InterPro" id="IPR027417">
    <property type="entry name" value="P-loop_NTPase"/>
</dbReference>
<protein>
    <recommendedName>
        <fullName evidence="4">non-specific protein-tyrosine kinase</fullName>
        <ecNumber evidence="4">2.7.10.2</ecNumber>
    </recommendedName>
</protein>
<evidence type="ECO:0000256" key="1">
    <source>
        <dbReference type="ARBA" id="ARBA00004429"/>
    </source>
</evidence>
<keyword evidence="14" id="KW-0829">Tyrosine-protein kinase</keyword>
<feature type="domain" description="Polysaccharide chain length determinant N-terminal" evidence="17">
    <location>
        <begin position="3"/>
        <end position="97"/>
    </location>
</feature>
<evidence type="ECO:0000256" key="2">
    <source>
        <dbReference type="ARBA" id="ARBA00007316"/>
    </source>
</evidence>
<dbReference type="EC" id="2.7.10.2" evidence="4"/>
<keyword evidence="7" id="KW-0808">Transferase</keyword>
<evidence type="ECO:0000313" key="21">
    <source>
        <dbReference type="Proteomes" id="UP000032726"/>
    </source>
</evidence>
<feature type="domain" description="AAA" evidence="18">
    <location>
        <begin position="579"/>
        <end position="719"/>
    </location>
</feature>
<comment type="similarity">
    <text evidence="3">Belongs to the etk/wzc family.</text>
</comment>
<dbReference type="OrthoDB" id="9794577at2"/>
<dbReference type="InterPro" id="IPR005702">
    <property type="entry name" value="Wzc-like_C"/>
</dbReference>
<dbReference type="NCBIfam" id="TIGR01007">
    <property type="entry name" value="eps_fam"/>
    <property type="match status" value="1"/>
</dbReference>
<feature type="transmembrane region" description="Helical" evidence="16">
    <location>
        <begin position="483"/>
        <end position="504"/>
    </location>
</feature>
<evidence type="ECO:0000256" key="16">
    <source>
        <dbReference type="SAM" id="Phobius"/>
    </source>
</evidence>
<dbReference type="Proteomes" id="UP000032726">
    <property type="component" value="Chromosome"/>
</dbReference>
<evidence type="ECO:0000256" key="15">
    <source>
        <dbReference type="ARBA" id="ARBA00051245"/>
    </source>
</evidence>
<evidence type="ECO:0000259" key="17">
    <source>
        <dbReference type="Pfam" id="PF02706"/>
    </source>
</evidence>
<dbReference type="AlphaFoldDB" id="A0A0D5YW10"/>
<evidence type="ECO:0000256" key="5">
    <source>
        <dbReference type="ARBA" id="ARBA00022475"/>
    </source>
</evidence>
<dbReference type="Pfam" id="PF13614">
    <property type="entry name" value="AAA_31"/>
    <property type="match status" value="1"/>
</dbReference>
<proteinExistence type="inferred from homology"/>
<evidence type="ECO:0000256" key="3">
    <source>
        <dbReference type="ARBA" id="ARBA00008883"/>
    </source>
</evidence>
<comment type="catalytic activity">
    <reaction evidence="15">
        <text>L-tyrosyl-[protein] + ATP = O-phospho-L-tyrosyl-[protein] + ADP + H(+)</text>
        <dbReference type="Rhea" id="RHEA:10596"/>
        <dbReference type="Rhea" id="RHEA-COMP:10136"/>
        <dbReference type="Rhea" id="RHEA-COMP:20101"/>
        <dbReference type="ChEBI" id="CHEBI:15378"/>
        <dbReference type="ChEBI" id="CHEBI:30616"/>
        <dbReference type="ChEBI" id="CHEBI:46858"/>
        <dbReference type="ChEBI" id="CHEBI:61978"/>
        <dbReference type="ChEBI" id="CHEBI:456216"/>
        <dbReference type="EC" id="2.7.10.2"/>
    </reaction>
</comment>
<evidence type="ECO:0000256" key="12">
    <source>
        <dbReference type="ARBA" id="ARBA00022989"/>
    </source>
</evidence>
<dbReference type="HOGENOM" id="CLU_009912_6_0_10"/>
<keyword evidence="8 16" id="KW-0812">Transmembrane</keyword>
<dbReference type="PANTHER" id="PTHR32309:SF13">
    <property type="entry name" value="FERRIC ENTEROBACTIN TRANSPORT PROTEIN FEPE"/>
    <property type="match status" value="1"/>
</dbReference>
<evidence type="ECO:0000259" key="18">
    <source>
        <dbReference type="Pfam" id="PF13614"/>
    </source>
</evidence>
<dbReference type="GO" id="GO:0005524">
    <property type="term" value="F:ATP binding"/>
    <property type="evidence" value="ECO:0007669"/>
    <property type="project" value="UniProtKB-KW"/>
</dbReference>
<keyword evidence="9" id="KW-0547">Nucleotide-binding</keyword>
<dbReference type="PANTHER" id="PTHR32309">
    <property type="entry name" value="TYROSINE-PROTEIN KINASE"/>
    <property type="match status" value="1"/>
</dbReference>
<dbReference type="InterPro" id="IPR025669">
    <property type="entry name" value="AAA_dom"/>
</dbReference>
<dbReference type="GO" id="GO:0004715">
    <property type="term" value="F:non-membrane spanning protein tyrosine kinase activity"/>
    <property type="evidence" value="ECO:0007669"/>
    <property type="project" value="UniProtKB-EC"/>
</dbReference>
<dbReference type="PATRIC" id="fig|516051.4.peg.2584"/>
<keyword evidence="6" id="KW-0997">Cell inner membrane</keyword>
<evidence type="ECO:0000259" key="19">
    <source>
        <dbReference type="Pfam" id="PF13807"/>
    </source>
</evidence>
<evidence type="ECO:0000256" key="14">
    <source>
        <dbReference type="ARBA" id="ARBA00023137"/>
    </source>
</evidence>
<feature type="transmembrane region" description="Helical" evidence="16">
    <location>
        <begin position="20"/>
        <end position="36"/>
    </location>
</feature>
<evidence type="ECO:0000256" key="11">
    <source>
        <dbReference type="ARBA" id="ARBA00022840"/>
    </source>
</evidence>
<dbReference type="SUPFAM" id="SSF52540">
    <property type="entry name" value="P-loop containing nucleoside triphosphate hydrolases"/>
    <property type="match status" value="1"/>
</dbReference>
<dbReference type="GO" id="GO:0005886">
    <property type="term" value="C:plasma membrane"/>
    <property type="evidence" value="ECO:0007669"/>
    <property type="project" value="UniProtKB-SubCell"/>
</dbReference>
<gene>
    <name evidence="20" type="ORF">VC82_2519</name>
</gene>